<dbReference type="InterPro" id="IPR042062">
    <property type="entry name" value="PLAT_LOX_verte"/>
</dbReference>
<evidence type="ECO:0000256" key="8">
    <source>
        <dbReference type="ARBA" id="ARBA00023098"/>
    </source>
</evidence>
<evidence type="ECO:0000256" key="3">
    <source>
        <dbReference type="ARBA" id="ARBA00009419"/>
    </source>
</evidence>
<keyword evidence="7" id="KW-0560">Oxidoreductase</keyword>
<keyword evidence="5 9" id="KW-0479">Metal-binding</keyword>
<evidence type="ECO:0000256" key="4">
    <source>
        <dbReference type="ARBA" id="ARBA00022490"/>
    </source>
</evidence>
<evidence type="ECO:0000256" key="1">
    <source>
        <dbReference type="ARBA" id="ARBA00004496"/>
    </source>
</evidence>
<protein>
    <recommendedName>
        <fullName evidence="17">Arachidonate 5-lipoxygenase</fullName>
    </recommendedName>
</protein>
<evidence type="ECO:0000256" key="11">
    <source>
        <dbReference type="PIRSR" id="PIRSR601885-3"/>
    </source>
</evidence>
<evidence type="ECO:0000313" key="16">
    <source>
        <dbReference type="Proteomes" id="UP000812440"/>
    </source>
</evidence>
<comment type="similarity">
    <text evidence="3">Belongs to the lipoxygenase family.</text>
</comment>
<sequence>MFVYEIKISTGDDSLCAGTMDTISIVLVGSRRESTKQTLDHWGQDFLPGAVDAYQVTCKEDLGEILVVRLYKEQYMYFPESAWFCNYVNVKCPNGQEYQFPYYRWICGYVTEEIQQGKGIILTDSVHPVIKKQRKLELEEKRKIYKWTTFIEGMPHCIDVKSSADLPPNEKYSFKKSVGFGYNYITSKVAVKFEGLLDCKETWKDFNDIKKAIRVDGTTNSELVTQLWMEDSFFGYQYLNGTNPIVIQQCLKIPGNFPVDVTMVAASLGPSTNLNTEIKNGNIFLADYKVLDGLPTNIINDESQYLAAPLCLLWKSPKDELLPIAIQLNQTPGKDNPIFLPTDPEWDWTLAKIWVRNAEFQVHQVISHLLRVHFLAEVFNMATNRQLPMGHPLYKLIVPHIRYTLDINDLARRMLVGPGGTFDESIVTGREGGPMLFVRGMEGMTYNSLCLPDNLESRGVMSVPNYYYRDDGMKIWKAVESYVSNIVHYYYVTDEAVSKDAELQAWVAEIYKEGFLSNKSS</sequence>
<dbReference type="Gene3D" id="2.60.60.20">
    <property type="entry name" value="PLAT/LH2 domain"/>
    <property type="match status" value="1"/>
</dbReference>
<dbReference type="FunFam" id="2.60.60.20:FF:000002">
    <property type="entry name" value="Arachidonate 5-lipoxygenase a"/>
    <property type="match status" value="1"/>
</dbReference>
<dbReference type="PROSITE" id="PS51393">
    <property type="entry name" value="LIPOXYGENASE_3"/>
    <property type="match status" value="1"/>
</dbReference>
<evidence type="ECO:0000259" key="13">
    <source>
        <dbReference type="PROSITE" id="PS50095"/>
    </source>
</evidence>
<dbReference type="Gene3D" id="3.10.450.60">
    <property type="match status" value="1"/>
</dbReference>
<dbReference type="GO" id="GO:0016702">
    <property type="term" value="F:oxidoreductase activity, acting on single donors with incorporation of molecular oxygen, incorporation of two atoms of oxygen"/>
    <property type="evidence" value="ECO:0007669"/>
    <property type="project" value="InterPro"/>
</dbReference>
<dbReference type="InterPro" id="IPR001885">
    <property type="entry name" value="LipOase_mml"/>
</dbReference>
<feature type="domain" description="Lipoxygenase" evidence="14">
    <location>
        <begin position="120"/>
        <end position="521"/>
    </location>
</feature>
<feature type="binding site" evidence="9">
    <location>
        <position position="373"/>
    </location>
    <ligand>
        <name>Fe cation</name>
        <dbReference type="ChEBI" id="CHEBI:24875"/>
        <note>catalytic</note>
    </ligand>
</feature>
<dbReference type="AlphaFoldDB" id="A0A8T2IJT1"/>
<dbReference type="SUPFAM" id="SSF49723">
    <property type="entry name" value="Lipase/lipooxygenase domain (PLAT/LH2 domain)"/>
    <property type="match status" value="1"/>
</dbReference>
<feature type="non-terminal residue" evidence="15">
    <location>
        <position position="521"/>
    </location>
</feature>
<dbReference type="EMBL" id="JAACNH010000221">
    <property type="protein sequence ID" value="KAG8431384.1"/>
    <property type="molecule type" value="Genomic_DNA"/>
</dbReference>
<feature type="binding site" evidence="10">
    <location>
        <position position="82"/>
    </location>
    <ligand>
        <name>Ca(2+)</name>
        <dbReference type="ChEBI" id="CHEBI:29108"/>
        <label>1</label>
    </ligand>
</feature>
<comment type="caution">
    <text evidence="15">The sequence shown here is derived from an EMBL/GenBank/DDBJ whole genome shotgun (WGS) entry which is preliminary data.</text>
</comment>
<proteinExistence type="inferred from homology"/>
<accession>A0A8T2IJT1</accession>
<organism evidence="15 16">
    <name type="scientific">Hymenochirus boettgeri</name>
    <name type="common">Congo dwarf clawed frog</name>
    <dbReference type="NCBI Taxonomy" id="247094"/>
    <lineage>
        <taxon>Eukaryota</taxon>
        <taxon>Metazoa</taxon>
        <taxon>Chordata</taxon>
        <taxon>Craniata</taxon>
        <taxon>Vertebrata</taxon>
        <taxon>Euteleostomi</taxon>
        <taxon>Amphibia</taxon>
        <taxon>Batrachia</taxon>
        <taxon>Anura</taxon>
        <taxon>Pipoidea</taxon>
        <taxon>Pipidae</taxon>
        <taxon>Pipinae</taxon>
        <taxon>Hymenochirus</taxon>
    </lineage>
</organism>
<evidence type="ECO:0000313" key="15">
    <source>
        <dbReference type="EMBL" id="KAG8431384.1"/>
    </source>
</evidence>
<evidence type="ECO:0000256" key="2">
    <source>
        <dbReference type="ARBA" id="ARBA00005189"/>
    </source>
</evidence>
<reference evidence="15" key="1">
    <citation type="thesis" date="2020" institute="ProQuest LLC" country="789 East Eisenhower Parkway, Ann Arbor, MI, USA">
        <title>Comparative Genomics and Chromosome Evolution.</title>
        <authorList>
            <person name="Mudd A.B."/>
        </authorList>
    </citation>
    <scope>NUCLEOTIDE SEQUENCE</scope>
    <source>
        <strain evidence="15">Female2</strain>
        <tissue evidence="15">Blood</tissue>
    </source>
</reference>
<dbReference type="OrthoDB" id="407298at2759"/>
<feature type="domain" description="PLAT" evidence="13">
    <location>
        <begin position="2"/>
        <end position="120"/>
    </location>
</feature>
<dbReference type="PRINTS" id="PR00467">
    <property type="entry name" value="MAMLPOXGNASE"/>
</dbReference>
<feature type="site" description="Essential for stabilizing binding to COTL1" evidence="11">
    <location>
        <position position="105"/>
    </location>
</feature>
<dbReference type="InterPro" id="IPR000907">
    <property type="entry name" value="LipOase"/>
</dbReference>
<evidence type="ECO:0000256" key="7">
    <source>
        <dbReference type="ARBA" id="ARBA00023002"/>
    </source>
</evidence>
<dbReference type="Pfam" id="PF01477">
    <property type="entry name" value="PLAT"/>
    <property type="match status" value="1"/>
</dbReference>
<dbReference type="Proteomes" id="UP000812440">
    <property type="component" value="Unassembled WGS sequence"/>
</dbReference>
<gene>
    <name evidence="15" type="ORF">GDO86_018921</name>
</gene>
<dbReference type="SMART" id="SM00308">
    <property type="entry name" value="LH2"/>
    <property type="match status" value="1"/>
</dbReference>
<dbReference type="GO" id="GO:0005737">
    <property type="term" value="C:cytoplasm"/>
    <property type="evidence" value="ECO:0007669"/>
    <property type="project" value="UniProtKB-SubCell"/>
</dbReference>
<dbReference type="GO" id="GO:0034440">
    <property type="term" value="P:lipid oxidation"/>
    <property type="evidence" value="ECO:0007669"/>
    <property type="project" value="InterPro"/>
</dbReference>
<name>A0A8T2IJT1_9PIPI</name>
<keyword evidence="4" id="KW-0963">Cytoplasm</keyword>
<comment type="cofactor">
    <cofactor evidence="9">
        <name>Fe cation</name>
        <dbReference type="ChEBI" id="CHEBI:24875"/>
    </cofactor>
    <text evidence="9">Binds 1 Fe cation per subunit.</text>
</comment>
<evidence type="ECO:0000256" key="10">
    <source>
        <dbReference type="PIRSR" id="PIRSR601885-2"/>
    </source>
</evidence>
<keyword evidence="9" id="KW-0408">Iron</keyword>
<keyword evidence="16" id="KW-1185">Reference proteome</keyword>
<comment type="subcellular location">
    <subcellularLocation>
        <location evidence="1">Cytoplasm</location>
    </subcellularLocation>
</comment>
<dbReference type="InterPro" id="IPR036392">
    <property type="entry name" value="PLAT/LH2_dom_sf"/>
</dbReference>
<dbReference type="Pfam" id="PF00305">
    <property type="entry name" value="Lipoxygenase"/>
    <property type="match status" value="1"/>
</dbReference>
<dbReference type="InterPro" id="IPR036226">
    <property type="entry name" value="LipOase_C_sf"/>
</dbReference>
<evidence type="ECO:0000256" key="12">
    <source>
        <dbReference type="PROSITE-ProRule" id="PRU00152"/>
    </source>
</evidence>
<dbReference type="CDD" id="cd01753">
    <property type="entry name" value="PLAT_LOX"/>
    <property type="match status" value="1"/>
</dbReference>
<feature type="binding site" evidence="10">
    <location>
        <position position="40"/>
    </location>
    <ligand>
        <name>Ca(2+)</name>
        <dbReference type="ChEBI" id="CHEBI:29108"/>
        <label>2</label>
    </ligand>
</feature>
<evidence type="ECO:0000259" key="14">
    <source>
        <dbReference type="PROSITE" id="PS51393"/>
    </source>
</evidence>
<dbReference type="InterPro" id="IPR013819">
    <property type="entry name" value="LipOase_C"/>
</dbReference>
<feature type="binding site" evidence="10">
    <location>
        <position position="18"/>
    </location>
    <ligand>
        <name>Ca(2+)</name>
        <dbReference type="ChEBI" id="CHEBI:29108"/>
        <label>1</label>
    </ligand>
</feature>
<comment type="caution">
    <text evidence="12">Lacks conserved residue(s) required for the propagation of feature annotation.</text>
</comment>
<dbReference type="PANTHER" id="PTHR11771">
    <property type="entry name" value="LIPOXYGENASE"/>
    <property type="match status" value="1"/>
</dbReference>
<evidence type="ECO:0008006" key="17">
    <source>
        <dbReference type="Google" id="ProtNLM"/>
    </source>
</evidence>
<keyword evidence="10" id="KW-0106">Calcium</keyword>
<dbReference type="PRINTS" id="PR00087">
    <property type="entry name" value="LIPOXYGENASE"/>
</dbReference>
<evidence type="ECO:0000256" key="6">
    <source>
        <dbReference type="ARBA" id="ARBA00022964"/>
    </source>
</evidence>
<keyword evidence="6" id="KW-0223">Dioxygenase</keyword>
<dbReference type="SUPFAM" id="SSF48484">
    <property type="entry name" value="Lipoxigenase"/>
    <property type="match status" value="1"/>
</dbReference>
<evidence type="ECO:0000256" key="9">
    <source>
        <dbReference type="PIRSR" id="PIRSR601885-1"/>
    </source>
</evidence>
<dbReference type="PROSITE" id="PS50095">
    <property type="entry name" value="PLAT"/>
    <property type="match status" value="1"/>
</dbReference>
<dbReference type="GO" id="GO:0005506">
    <property type="term" value="F:iron ion binding"/>
    <property type="evidence" value="ECO:0007669"/>
    <property type="project" value="InterPro"/>
</dbReference>
<evidence type="ECO:0000256" key="5">
    <source>
        <dbReference type="ARBA" id="ARBA00022723"/>
    </source>
</evidence>
<comment type="pathway">
    <text evidence="2">Lipid metabolism.</text>
</comment>
<dbReference type="Gene3D" id="1.20.245.10">
    <property type="entry name" value="Lipoxygenase-1, Domain 5"/>
    <property type="match status" value="2"/>
</dbReference>
<feature type="binding site" evidence="9">
    <location>
        <position position="368"/>
    </location>
    <ligand>
        <name>Fe cation</name>
        <dbReference type="ChEBI" id="CHEBI:24875"/>
        <note>catalytic</note>
    </ligand>
</feature>
<dbReference type="InterPro" id="IPR001024">
    <property type="entry name" value="PLAT/LH2_dom"/>
</dbReference>
<keyword evidence="8" id="KW-0443">Lipid metabolism</keyword>